<comment type="caution">
    <text evidence="2">The sequence shown here is derived from an EMBL/GenBank/DDBJ whole genome shotgun (WGS) entry which is preliminary data.</text>
</comment>
<dbReference type="Proteomes" id="UP000214646">
    <property type="component" value="Unassembled WGS sequence"/>
</dbReference>
<keyword evidence="3" id="KW-1185">Reference proteome</keyword>
<reference evidence="3" key="1">
    <citation type="submission" date="2017-06" db="EMBL/GenBank/DDBJ databases">
        <title>Genome analysis of Fimbriiglobus ruber SP5, the first member of the order Planctomycetales with confirmed chitinolytic capability.</title>
        <authorList>
            <person name="Ravin N.V."/>
            <person name="Rakitin A.L."/>
            <person name="Ivanova A.A."/>
            <person name="Beletsky A.V."/>
            <person name="Kulichevskaya I.S."/>
            <person name="Mardanov A.V."/>
            <person name="Dedysh S.N."/>
        </authorList>
    </citation>
    <scope>NUCLEOTIDE SEQUENCE [LARGE SCALE GENOMIC DNA]</scope>
    <source>
        <strain evidence="3">SP5</strain>
    </source>
</reference>
<name>A0A225D261_9BACT</name>
<accession>A0A225D261</accession>
<sequence length="52" mass="6063">MARQGEGRSMPRSRGRVTRRITERVLQTSHMSRPNFGIWPDRSGWPGQKLKL</sequence>
<gene>
    <name evidence="2" type="ORF">FRUB_08175</name>
</gene>
<organism evidence="2 3">
    <name type="scientific">Fimbriiglobus ruber</name>
    <dbReference type="NCBI Taxonomy" id="1908690"/>
    <lineage>
        <taxon>Bacteria</taxon>
        <taxon>Pseudomonadati</taxon>
        <taxon>Planctomycetota</taxon>
        <taxon>Planctomycetia</taxon>
        <taxon>Gemmatales</taxon>
        <taxon>Gemmataceae</taxon>
        <taxon>Fimbriiglobus</taxon>
    </lineage>
</organism>
<feature type="region of interest" description="Disordered" evidence="1">
    <location>
        <begin position="1"/>
        <end position="52"/>
    </location>
</feature>
<evidence type="ECO:0000313" key="3">
    <source>
        <dbReference type="Proteomes" id="UP000214646"/>
    </source>
</evidence>
<dbReference type="AlphaFoldDB" id="A0A225D261"/>
<proteinExistence type="predicted"/>
<evidence type="ECO:0000313" key="2">
    <source>
        <dbReference type="EMBL" id="OWK35612.1"/>
    </source>
</evidence>
<dbReference type="EMBL" id="NIDE01000017">
    <property type="protein sequence ID" value="OWK35612.1"/>
    <property type="molecule type" value="Genomic_DNA"/>
</dbReference>
<protein>
    <submittedName>
        <fullName evidence="2">Uncharacterized protein</fullName>
    </submittedName>
</protein>
<evidence type="ECO:0000256" key="1">
    <source>
        <dbReference type="SAM" id="MobiDB-lite"/>
    </source>
</evidence>